<protein>
    <submittedName>
        <fullName evidence="1">Uncharacterized protein</fullName>
    </submittedName>
</protein>
<dbReference type="KEGG" id="dpx:DAPPUDRAFT_341475"/>
<evidence type="ECO:0000313" key="1">
    <source>
        <dbReference type="EMBL" id="EFX60781.1"/>
    </source>
</evidence>
<dbReference type="EMBL" id="GL735593">
    <property type="protein sequence ID" value="EFX60781.1"/>
    <property type="molecule type" value="Genomic_DNA"/>
</dbReference>
<name>E9I5E9_DAPPU</name>
<organism evidence="1 2">
    <name type="scientific">Daphnia pulex</name>
    <name type="common">Water flea</name>
    <dbReference type="NCBI Taxonomy" id="6669"/>
    <lineage>
        <taxon>Eukaryota</taxon>
        <taxon>Metazoa</taxon>
        <taxon>Ecdysozoa</taxon>
        <taxon>Arthropoda</taxon>
        <taxon>Crustacea</taxon>
        <taxon>Branchiopoda</taxon>
        <taxon>Diplostraca</taxon>
        <taxon>Cladocera</taxon>
        <taxon>Anomopoda</taxon>
        <taxon>Daphniidae</taxon>
        <taxon>Daphnia</taxon>
    </lineage>
</organism>
<dbReference type="PhylomeDB" id="E9I5E9"/>
<dbReference type="InParanoid" id="E9I5E9"/>
<dbReference type="HOGENOM" id="CLU_179536_0_0_1"/>
<dbReference type="AlphaFoldDB" id="E9I5E9"/>
<keyword evidence="2" id="KW-1185">Reference proteome</keyword>
<gene>
    <name evidence="1" type="ORF">DAPPUDRAFT_341475</name>
</gene>
<dbReference type="Proteomes" id="UP000000305">
    <property type="component" value="Unassembled WGS sequence"/>
</dbReference>
<reference evidence="1 2" key="1">
    <citation type="journal article" date="2011" name="Science">
        <title>The ecoresponsive genome of Daphnia pulex.</title>
        <authorList>
            <person name="Colbourne J.K."/>
            <person name="Pfrender M.E."/>
            <person name="Gilbert D."/>
            <person name="Thomas W.K."/>
            <person name="Tucker A."/>
            <person name="Oakley T.H."/>
            <person name="Tokishita S."/>
            <person name="Aerts A."/>
            <person name="Arnold G.J."/>
            <person name="Basu M.K."/>
            <person name="Bauer D.J."/>
            <person name="Caceres C.E."/>
            <person name="Carmel L."/>
            <person name="Casola C."/>
            <person name="Choi J.H."/>
            <person name="Detter J.C."/>
            <person name="Dong Q."/>
            <person name="Dusheyko S."/>
            <person name="Eads B.D."/>
            <person name="Frohlich T."/>
            <person name="Geiler-Samerotte K.A."/>
            <person name="Gerlach D."/>
            <person name="Hatcher P."/>
            <person name="Jogdeo S."/>
            <person name="Krijgsveld J."/>
            <person name="Kriventseva E.V."/>
            <person name="Kultz D."/>
            <person name="Laforsch C."/>
            <person name="Lindquist E."/>
            <person name="Lopez J."/>
            <person name="Manak J.R."/>
            <person name="Muller J."/>
            <person name="Pangilinan J."/>
            <person name="Patwardhan R.P."/>
            <person name="Pitluck S."/>
            <person name="Pritham E.J."/>
            <person name="Rechtsteiner A."/>
            <person name="Rho M."/>
            <person name="Rogozin I.B."/>
            <person name="Sakarya O."/>
            <person name="Salamov A."/>
            <person name="Schaack S."/>
            <person name="Shapiro H."/>
            <person name="Shiga Y."/>
            <person name="Skalitzky C."/>
            <person name="Smith Z."/>
            <person name="Souvorov A."/>
            <person name="Sung W."/>
            <person name="Tang Z."/>
            <person name="Tsuchiya D."/>
            <person name="Tu H."/>
            <person name="Vos H."/>
            <person name="Wang M."/>
            <person name="Wolf Y.I."/>
            <person name="Yamagata H."/>
            <person name="Yamada T."/>
            <person name="Ye Y."/>
            <person name="Shaw J.R."/>
            <person name="Andrews J."/>
            <person name="Crease T.J."/>
            <person name="Tang H."/>
            <person name="Lucas S.M."/>
            <person name="Robertson H.M."/>
            <person name="Bork P."/>
            <person name="Koonin E.V."/>
            <person name="Zdobnov E.M."/>
            <person name="Grigoriev I.V."/>
            <person name="Lynch M."/>
            <person name="Boore J.L."/>
        </authorList>
    </citation>
    <scope>NUCLEOTIDE SEQUENCE [LARGE SCALE GENOMIC DNA]</scope>
</reference>
<proteinExistence type="predicted"/>
<accession>E9I5E9</accession>
<sequence>MQPAAAPVVVQLVSHGFVVTLIQESDIQKRIEQIKSATHRDILQVNVIGTYFDLTRKVTAASTRTTAVARGPISSYDDVYANVHNLMAAFWTRLRPKFILSI</sequence>
<evidence type="ECO:0000313" key="2">
    <source>
        <dbReference type="Proteomes" id="UP000000305"/>
    </source>
</evidence>